<dbReference type="Gene3D" id="3.30.420.10">
    <property type="entry name" value="Ribonuclease H-like superfamily/Ribonuclease H"/>
    <property type="match status" value="1"/>
</dbReference>
<feature type="domain" description="YprB ribonuclease H-like" evidence="1">
    <location>
        <begin position="19"/>
        <end position="131"/>
    </location>
</feature>
<gene>
    <name evidence="2" type="ORF">MM415A01764_0008</name>
</gene>
<dbReference type="SUPFAM" id="SSF53098">
    <property type="entry name" value="Ribonuclease H-like"/>
    <property type="match status" value="1"/>
</dbReference>
<sequence length="206" mass="23608">MSQCLTSKEILVEDDSRIIETLWFLLNQSDIVIGHNCSGFDVPKIKSRFVIHGLPPTTFYQQVDTLKVAKSEFGFSSNKLDALARVFNIEGKIKTDFTLWSSCMEGNDDALRCMEDYNRQDVKLLEEVYLRLRPFIKSHPNWNLYIDSNEPVCPHCGGKDLVFVGYYYFTQTGKYRNFRCTGCGALSRERKTVFQSGKSLLISNGK</sequence>
<proteinExistence type="predicted"/>
<dbReference type="InterPro" id="IPR012337">
    <property type="entry name" value="RNaseH-like_sf"/>
</dbReference>
<protein>
    <submittedName>
        <fullName evidence="2">Putative RNase_H superfamily protein</fullName>
    </submittedName>
</protein>
<dbReference type="InterPro" id="IPR038720">
    <property type="entry name" value="YprB_RNase_H-like_dom"/>
</dbReference>
<evidence type="ECO:0000313" key="2">
    <source>
        <dbReference type="EMBL" id="QJA75539.1"/>
    </source>
</evidence>
<accession>A0A6M3K069</accession>
<dbReference type="InterPro" id="IPR036397">
    <property type="entry name" value="RNaseH_sf"/>
</dbReference>
<dbReference type="GO" id="GO:0003676">
    <property type="term" value="F:nucleic acid binding"/>
    <property type="evidence" value="ECO:0007669"/>
    <property type="project" value="InterPro"/>
</dbReference>
<name>A0A6M3K069_9ZZZZ</name>
<dbReference type="AlphaFoldDB" id="A0A6M3K069"/>
<organism evidence="2">
    <name type="scientific">viral metagenome</name>
    <dbReference type="NCBI Taxonomy" id="1070528"/>
    <lineage>
        <taxon>unclassified sequences</taxon>
        <taxon>metagenomes</taxon>
        <taxon>organismal metagenomes</taxon>
    </lineage>
</organism>
<evidence type="ECO:0000259" key="1">
    <source>
        <dbReference type="Pfam" id="PF13482"/>
    </source>
</evidence>
<dbReference type="Pfam" id="PF13482">
    <property type="entry name" value="RNase_H_2"/>
    <property type="match status" value="1"/>
</dbReference>
<reference evidence="2" key="1">
    <citation type="submission" date="2020-03" db="EMBL/GenBank/DDBJ databases">
        <title>The deep terrestrial virosphere.</title>
        <authorList>
            <person name="Holmfeldt K."/>
            <person name="Nilsson E."/>
            <person name="Simone D."/>
            <person name="Lopez-Fernandez M."/>
            <person name="Wu X."/>
            <person name="de Brujin I."/>
            <person name="Lundin D."/>
            <person name="Andersson A."/>
            <person name="Bertilsson S."/>
            <person name="Dopson M."/>
        </authorList>
    </citation>
    <scope>NUCLEOTIDE SEQUENCE</scope>
    <source>
        <strain evidence="2">MM415A01764</strain>
    </source>
</reference>
<dbReference type="EMBL" id="MT142169">
    <property type="protein sequence ID" value="QJA75539.1"/>
    <property type="molecule type" value="Genomic_DNA"/>
</dbReference>